<proteinExistence type="predicted"/>
<dbReference type="SUPFAM" id="SSF57850">
    <property type="entry name" value="RING/U-box"/>
    <property type="match status" value="1"/>
</dbReference>
<dbReference type="PROSITE" id="PS50089">
    <property type="entry name" value="ZF_RING_2"/>
    <property type="match status" value="1"/>
</dbReference>
<dbReference type="CDD" id="cd16454">
    <property type="entry name" value="RING-H2_PA-TM-RING"/>
    <property type="match status" value="1"/>
</dbReference>
<organism evidence="7 8">
    <name type="scientific">Salix brachista</name>
    <dbReference type="NCBI Taxonomy" id="2182728"/>
    <lineage>
        <taxon>Eukaryota</taxon>
        <taxon>Viridiplantae</taxon>
        <taxon>Streptophyta</taxon>
        <taxon>Embryophyta</taxon>
        <taxon>Tracheophyta</taxon>
        <taxon>Spermatophyta</taxon>
        <taxon>Magnoliopsida</taxon>
        <taxon>eudicotyledons</taxon>
        <taxon>Gunneridae</taxon>
        <taxon>Pentapetalae</taxon>
        <taxon>rosids</taxon>
        <taxon>fabids</taxon>
        <taxon>Malpighiales</taxon>
        <taxon>Salicaceae</taxon>
        <taxon>Saliceae</taxon>
        <taxon>Salix</taxon>
    </lineage>
</organism>
<gene>
    <name evidence="7" type="ORF">DKX38_000356</name>
</gene>
<dbReference type="EMBL" id="VDCV01000001">
    <property type="protein sequence ID" value="KAB5573162.1"/>
    <property type="molecule type" value="Genomic_DNA"/>
</dbReference>
<feature type="region of interest" description="Disordered" evidence="5">
    <location>
        <begin position="197"/>
        <end position="222"/>
    </location>
</feature>
<dbReference type="GO" id="GO:0005634">
    <property type="term" value="C:nucleus"/>
    <property type="evidence" value="ECO:0007669"/>
    <property type="project" value="TreeGrafter"/>
</dbReference>
<evidence type="ECO:0000313" key="8">
    <source>
        <dbReference type="Proteomes" id="UP000326939"/>
    </source>
</evidence>
<dbReference type="InterPro" id="IPR011016">
    <property type="entry name" value="Znf_RING-CH"/>
</dbReference>
<evidence type="ECO:0000256" key="4">
    <source>
        <dbReference type="PROSITE-ProRule" id="PRU00175"/>
    </source>
</evidence>
<feature type="region of interest" description="Disordered" evidence="5">
    <location>
        <begin position="281"/>
        <end position="305"/>
    </location>
</feature>
<protein>
    <recommendedName>
        <fullName evidence="6">RING-type domain-containing protein</fullName>
    </recommendedName>
</protein>
<dbReference type="AlphaFoldDB" id="A0A5N5P0R7"/>
<accession>A0A5N5P0R7</accession>
<dbReference type="GO" id="GO:0006511">
    <property type="term" value="P:ubiquitin-dependent protein catabolic process"/>
    <property type="evidence" value="ECO:0007669"/>
    <property type="project" value="TreeGrafter"/>
</dbReference>
<sequence length="824" mass="92068">MEEMNSDQLFEIPDTPERAASRSQNGAQFGKESNSVVPSHQRKSGLMNGKSLNPLLASRGRVPSENGLSRRPHLCPQRSPINLDEYCPQSNSPLENSHLHHNAPLFRRPAIVNNSKPEKRHSKGAQLVEKWKAGRATISSKKSLRIKDDDLLDLTEMTEPDRILDIVFPRGASKDLQAKEMREGRLSSIGGSSLQLTPLSSRISSSTSKGKEKIGVNTCNGSGSTSNIKKGIDTAVGHRHKIEKQLPECHLSVTSPRVAGQKRLVRNGCISPLNIVTRAPKLAESPQDGSKGDGKHCARNRLSYGPSNTDLREIVAEDNGCYRAKGKWSTHPSTSKEHVANMANVSTRTSVINKEASSEARDGRRDTLLGGWRSTHRRSRTEDQPLSYMDQHILGRDDDARCFTNEQHSDILVERDNCSGGKRHHVGNVAAKRRRTHGLTSRNQGECSTVVPDDSEILFLGSSQESSSSRLSRVHNHQHESSLEPKYEIDKLLNEMRNSDPQVIGSRSNEESDVRAGQVEADEMFACELQERLYHEESIFGGAEMDESIAWALQQEEDALPSASGQIHPAPLLCTQFEAYATLTELPAAHTYIHYCLLNVANQRNSAMVHSSRQRLPRSSQNPTNRRRTQVQVSTTRTSALRNRLFNRTPVRRSRDRNPFPAAFPGGLNFQFPSGMDLDVKSESTSMIMSFLKMQFHHTYNLVDRTLVKAYMLRLNVLENLEASMTSSVLQVQRDFNENDYEMLLALDESNSQHGAAARQINSLPESVVQTHNLEETCAICLESPAIGEKIRHLPCLHKFHKECIDPWLSRKTSCPICKWSITS</sequence>
<keyword evidence="2 4" id="KW-0863">Zinc-finger</keyword>
<dbReference type="Proteomes" id="UP000326939">
    <property type="component" value="Chromosome 1"/>
</dbReference>
<feature type="domain" description="RING-type" evidence="6">
    <location>
        <begin position="778"/>
        <end position="819"/>
    </location>
</feature>
<evidence type="ECO:0000256" key="1">
    <source>
        <dbReference type="ARBA" id="ARBA00022723"/>
    </source>
</evidence>
<dbReference type="GO" id="GO:0061630">
    <property type="term" value="F:ubiquitin protein ligase activity"/>
    <property type="evidence" value="ECO:0007669"/>
    <property type="project" value="TreeGrafter"/>
</dbReference>
<dbReference type="GO" id="GO:0008270">
    <property type="term" value="F:zinc ion binding"/>
    <property type="evidence" value="ECO:0007669"/>
    <property type="project" value="UniProtKB-KW"/>
</dbReference>
<dbReference type="PANTHER" id="PTHR45931">
    <property type="entry name" value="SI:CH211-59O9.10"/>
    <property type="match status" value="1"/>
</dbReference>
<dbReference type="SMART" id="SM00184">
    <property type="entry name" value="RING"/>
    <property type="match status" value="1"/>
</dbReference>
<comment type="caution">
    <text evidence="7">The sequence shown here is derived from an EMBL/GenBank/DDBJ whole genome shotgun (WGS) entry which is preliminary data.</text>
</comment>
<feature type="region of interest" description="Disordered" evidence="5">
    <location>
        <begin position="608"/>
        <end position="630"/>
    </location>
</feature>
<evidence type="ECO:0000259" key="6">
    <source>
        <dbReference type="PROSITE" id="PS50089"/>
    </source>
</evidence>
<name>A0A5N5P0R7_9ROSI</name>
<reference evidence="8" key="1">
    <citation type="journal article" date="2019" name="Gigascience">
        <title>De novo genome assembly of the endangered Acer yangbiense, a plant species with extremely small populations endemic to Yunnan Province, China.</title>
        <authorList>
            <person name="Yang J."/>
            <person name="Wariss H.M."/>
            <person name="Tao L."/>
            <person name="Zhang R."/>
            <person name="Yun Q."/>
            <person name="Hollingsworth P."/>
            <person name="Dao Z."/>
            <person name="Luo G."/>
            <person name="Guo H."/>
            <person name="Ma Y."/>
            <person name="Sun W."/>
        </authorList>
    </citation>
    <scope>NUCLEOTIDE SEQUENCE [LARGE SCALE GENOMIC DNA]</scope>
    <source>
        <strain evidence="8">cv. br00</strain>
    </source>
</reference>
<dbReference type="InterPro" id="IPR013083">
    <property type="entry name" value="Znf_RING/FYVE/PHD"/>
</dbReference>
<feature type="compositionally biased region" description="Polar residues" evidence="5">
    <location>
        <begin position="21"/>
        <end position="38"/>
    </location>
</feature>
<dbReference type="InterPro" id="IPR051834">
    <property type="entry name" value="RING_finger_E3_ligase"/>
</dbReference>
<dbReference type="Pfam" id="PF13639">
    <property type="entry name" value="zf-RING_2"/>
    <property type="match status" value="1"/>
</dbReference>
<evidence type="ECO:0000313" key="7">
    <source>
        <dbReference type="EMBL" id="KAB5573162.1"/>
    </source>
</evidence>
<dbReference type="InterPro" id="IPR001841">
    <property type="entry name" value="Znf_RING"/>
</dbReference>
<keyword evidence="1" id="KW-0479">Metal-binding</keyword>
<keyword evidence="3" id="KW-0862">Zinc</keyword>
<dbReference type="Gene3D" id="3.30.40.10">
    <property type="entry name" value="Zinc/RING finger domain, C3HC4 (zinc finger)"/>
    <property type="match status" value="1"/>
</dbReference>
<feature type="region of interest" description="Disordered" evidence="5">
    <location>
        <begin position="1"/>
        <end position="77"/>
    </location>
</feature>
<evidence type="ECO:0000256" key="5">
    <source>
        <dbReference type="SAM" id="MobiDB-lite"/>
    </source>
</evidence>
<dbReference type="PANTHER" id="PTHR45931:SF25">
    <property type="entry name" value="E3 UBIQUITIN-PROTEIN LIGASE RLIM-LIKE ISOFORM X1"/>
    <property type="match status" value="1"/>
</dbReference>
<evidence type="ECO:0000256" key="2">
    <source>
        <dbReference type="ARBA" id="ARBA00022771"/>
    </source>
</evidence>
<keyword evidence="8" id="KW-1185">Reference proteome</keyword>
<dbReference type="FunFam" id="3.30.40.10:FF:000594">
    <property type="entry name" value="RING/U-box superfamily protein"/>
    <property type="match status" value="1"/>
</dbReference>
<dbReference type="SMART" id="SM00744">
    <property type="entry name" value="RINGv"/>
    <property type="match status" value="1"/>
</dbReference>
<evidence type="ECO:0000256" key="3">
    <source>
        <dbReference type="ARBA" id="ARBA00022833"/>
    </source>
</evidence>